<keyword evidence="12" id="KW-1185">Reference proteome</keyword>
<keyword evidence="2" id="KW-1003">Cell membrane</keyword>
<sequence>MPNGIVSVPSVGTVVTPLFVLVCTVFGPGLLNVTPTPYLAIALSLGYLDRLGPWSWAALFPNLYLFACLTVGTGLAYAGMLQSDVWDNSMLATPFLVGVGVALVNLIPLWIHLSWQRRFLPQERFQNGAWALLATLVGPSVWVALFTIIYAVSPIGSYGSIAYTQFQLEPMVQWASVAGIAGIEFFMVWASVILYRAWIRHVRLESTEVNTMNWSEIGAETRFRPRIFRRLLLAPTPTFLLVTLFIFLFGSMRFWNANGTFYMKPLHDTIIPTVQASCVIGASSPDPTDLPRYLNQTVDFAKKGSKIIIWSETAVSVNNSQQLDSLWATAKNISTTYGIYLGITYSQLLDEQLLKNKNMFTLFDPKGQVAFEYQKAHPVIMVETDTIAGPNHLPVADSEYGRLGGAICFDMDFQNFIAQAGDQKVDILLQPSWTWGSIGRLEATIQSFRAVEQGLTIFRCGSWAPSTVWDPYHQLFGYKYNLGSGDFTAEVPLRKHVPTVYNAVGNLWAYICCAASIVFLILVLVPKRHVDRWFEAAEGRILRRSGLREGSSGSSLPVTSGEAVRGVDNA</sequence>
<feature type="domain" description="CN hydrolase" evidence="10">
    <location>
        <begin position="274"/>
        <end position="493"/>
    </location>
</feature>
<evidence type="ECO:0000256" key="2">
    <source>
        <dbReference type="ARBA" id="ARBA00022475"/>
    </source>
</evidence>
<gene>
    <name evidence="11" type="ORF">KI688_010843</name>
</gene>
<dbReference type="PANTHER" id="PTHR38686">
    <property type="entry name" value="APOLIPOPROTEIN N-ACYLTRANSFERASE"/>
    <property type="match status" value="1"/>
</dbReference>
<name>A0A9P7XXR7_9FUNG</name>
<keyword evidence="4 9" id="KW-0812">Transmembrane</keyword>
<dbReference type="GO" id="GO:0042158">
    <property type="term" value="P:lipoprotein biosynthetic process"/>
    <property type="evidence" value="ECO:0007669"/>
    <property type="project" value="InterPro"/>
</dbReference>
<keyword evidence="6 9" id="KW-0472">Membrane</keyword>
<protein>
    <recommendedName>
        <fullName evidence="10">CN hydrolase domain-containing protein</fullName>
    </recommendedName>
</protein>
<feature type="transmembrane region" description="Helical" evidence="9">
    <location>
        <begin position="90"/>
        <end position="111"/>
    </location>
</feature>
<dbReference type="OrthoDB" id="2626014at2759"/>
<dbReference type="CDD" id="cd07197">
    <property type="entry name" value="nitrilase"/>
    <property type="match status" value="1"/>
</dbReference>
<feature type="transmembrane region" description="Helical" evidence="9">
    <location>
        <begin position="12"/>
        <end position="33"/>
    </location>
</feature>
<feature type="transmembrane region" description="Helical" evidence="9">
    <location>
        <begin position="54"/>
        <end position="78"/>
    </location>
</feature>
<proteinExistence type="predicted"/>
<evidence type="ECO:0000259" key="10">
    <source>
        <dbReference type="PROSITE" id="PS50263"/>
    </source>
</evidence>
<keyword evidence="3" id="KW-0808">Transferase</keyword>
<evidence type="ECO:0000256" key="9">
    <source>
        <dbReference type="SAM" id="Phobius"/>
    </source>
</evidence>
<evidence type="ECO:0000256" key="5">
    <source>
        <dbReference type="ARBA" id="ARBA00022989"/>
    </source>
</evidence>
<evidence type="ECO:0000256" key="3">
    <source>
        <dbReference type="ARBA" id="ARBA00022679"/>
    </source>
</evidence>
<dbReference type="PROSITE" id="PS50263">
    <property type="entry name" value="CN_HYDROLASE"/>
    <property type="match status" value="1"/>
</dbReference>
<dbReference type="Pfam" id="PF00795">
    <property type="entry name" value="CN_hydrolase"/>
    <property type="match status" value="1"/>
</dbReference>
<evidence type="ECO:0000256" key="1">
    <source>
        <dbReference type="ARBA" id="ARBA00004651"/>
    </source>
</evidence>
<feature type="transmembrane region" description="Helical" evidence="9">
    <location>
        <begin position="507"/>
        <end position="525"/>
    </location>
</feature>
<reference evidence="11" key="1">
    <citation type="submission" date="2021-06" db="EMBL/GenBank/DDBJ databases">
        <title>Genome Sequence of Mortierella hyaline Strain SCG-10, a Cold-Adapted, Nitrate-Reducing Fungus Isolated from Soil in Minnesota, USA.</title>
        <authorList>
            <person name="Aldossari N."/>
        </authorList>
    </citation>
    <scope>NUCLEOTIDE SEQUENCE</scope>
    <source>
        <strain evidence="11">SCG-10</strain>
    </source>
</reference>
<comment type="caution">
    <text evidence="11">The sequence shown here is derived from an EMBL/GenBank/DDBJ whole genome shotgun (WGS) entry which is preliminary data.</text>
</comment>
<accession>A0A9P7XXR7</accession>
<dbReference type="GO" id="GO:0016410">
    <property type="term" value="F:N-acyltransferase activity"/>
    <property type="evidence" value="ECO:0007669"/>
    <property type="project" value="InterPro"/>
</dbReference>
<dbReference type="PANTHER" id="PTHR38686:SF1">
    <property type="entry name" value="APOLIPOPROTEIN N-ACYLTRANSFERASE"/>
    <property type="match status" value="1"/>
</dbReference>
<feature type="transmembrane region" description="Helical" evidence="9">
    <location>
        <begin position="131"/>
        <end position="152"/>
    </location>
</feature>
<dbReference type="AlphaFoldDB" id="A0A9P7XXR7"/>
<keyword evidence="7" id="KW-0012">Acyltransferase</keyword>
<evidence type="ECO:0000256" key="8">
    <source>
        <dbReference type="SAM" id="MobiDB-lite"/>
    </source>
</evidence>
<evidence type="ECO:0000256" key="4">
    <source>
        <dbReference type="ARBA" id="ARBA00022692"/>
    </source>
</evidence>
<evidence type="ECO:0000313" key="12">
    <source>
        <dbReference type="Proteomes" id="UP000707451"/>
    </source>
</evidence>
<evidence type="ECO:0000256" key="7">
    <source>
        <dbReference type="ARBA" id="ARBA00023315"/>
    </source>
</evidence>
<feature type="transmembrane region" description="Helical" evidence="9">
    <location>
        <begin position="172"/>
        <end position="195"/>
    </location>
</feature>
<keyword evidence="5 9" id="KW-1133">Transmembrane helix</keyword>
<comment type="subcellular location">
    <subcellularLocation>
        <location evidence="1">Cell membrane</location>
        <topology evidence="1">Multi-pass membrane protein</topology>
    </subcellularLocation>
</comment>
<dbReference type="InterPro" id="IPR003010">
    <property type="entry name" value="C-N_Hydrolase"/>
</dbReference>
<dbReference type="InterPro" id="IPR036526">
    <property type="entry name" value="C-N_Hydrolase_sf"/>
</dbReference>
<dbReference type="InterPro" id="IPR004563">
    <property type="entry name" value="Apolipo_AcylTrfase"/>
</dbReference>
<dbReference type="EMBL" id="JAHRHY010000006">
    <property type="protein sequence ID" value="KAG9068568.1"/>
    <property type="molecule type" value="Genomic_DNA"/>
</dbReference>
<evidence type="ECO:0000256" key="6">
    <source>
        <dbReference type="ARBA" id="ARBA00023136"/>
    </source>
</evidence>
<dbReference type="GO" id="GO:0005886">
    <property type="term" value="C:plasma membrane"/>
    <property type="evidence" value="ECO:0007669"/>
    <property type="project" value="UniProtKB-SubCell"/>
</dbReference>
<feature type="region of interest" description="Disordered" evidence="8">
    <location>
        <begin position="547"/>
        <end position="570"/>
    </location>
</feature>
<feature type="transmembrane region" description="Helical" evidence="9">
    <location>
        <begin position="231"/>
        <end position="255"/>
    </location>
</feature>
<organism evidence="11 12">
    <name type="scientific">Linnemannia hyalina</name>
    <dbReference type="NCBI Taxonomy" id="64524"/>
    <lineage>
        <taxon>Eukaryota</taxon>
        <taxon>Fungi</taxon>
        <taxon>Fungi incertae sedis</taxon>
        <taxon>Mucoromycota</taxon>
        <taxon>Mortierellomycotina</taxon>
        <taxon>Mortierellomycetes</taxon>
        <taxon>Mortierellales</taxon>
        <taxon>Mortierellaceae</taxon>
        <taxon>Linnemannia</taxon>
    </lineage>
</organism>
<dbReference type="Proteomes" id="UP000707451">
    <property type="component" value="Unassembled WGS sequence"/>
</dbReference>
<dbReference type="Gene3D" id="3.60.110.10">
    <property type="entry name" value="Carbon-nitrogen hydrolase"/>
    <property type="match status" value="1"/>
</dbReference>
<dbReference type="SUPFAM" id="SSF56317">
    <property type="entry name" value="Carbon-nitrogen hydrolase"/>
    <property type="match status" value="1"/>
</dbReference>
<evidence type="ECO:0000313" key="11">
    <source>
        <dbReference type="EMBL" id="KAG9068568.1"/>
    </source>
</evidence>